<dbReference type="Proteomes" id="UP001161390">
    <property type="component" value="Unassembled WGS sequence"/>
</dbReference>
<dbReference type="InterPro" id="IPR001789">
    <property type="entry name" value="Sig_transdc_resp-reg_receiver"/>
</dbReference>
<keyword evidence="1" id="KW-0597">Phosphoprotein</keyword>
<dbReference type="SMART" id="SM00448">
    <property type="entry name" value="REC"/>
    <property type="match status" value="1"/>
</dbReference>
<evidence type="ECO:0000313" key="4">
    <source>
        <dbReference type="Proteomes" id="UP001161390"/>
    </source>
</evidence>
<reference evidence="3" key="2">
    <citation type="submission" date="2023-01" db="EMBL/GenBank/DDBJ databases">
        <title>Draft genome sequence of Algimonas porphyrae strain NBRC 108216.</title>
        <authorList>
            <person name="Sun Q."/>
            <person name="Mori K."/>
        </authorList>
    </citation>
    <scope>NUCLEOTIDE SEQUENCE</scope>
    <source>
        <strain evidence="3">NBRC 108216</strain>
    </source>
</reference>
<evidence type="ECO:0000313" key="3">
    <source>
        <dbReference type="EMBL" id="GLQ19610.1"/>
    </source>
</evidence>
<sequence length="124" mass="13688">MGTVTMAYRVMILEDDPFIALDMENVMEDAGYDIAGPVATVPEALKLIRDEPDKRPDCALLDFNVTGGTTEFVARELARIGVPFMFVTGNADDVRETLPEYDPLIRSKPVQIERVVKDVATLLG</sequence>
<dbReference type="PROSITE" id="PS50110">
    <property type="entry name" value="RESPONSE_REGULATORY"/>
    <property type="match status" value="1"/>
</dbReference>
<dbReference type="InterPro" id="IPR011006">
    <property type="entry name" value="CheY-like_superfamily"/>
</dbReference>
<feature type="domain" description="Response regulatory" evidence="2">
    <location>
        <begin position="9"/>
        <end position="123"/>
    </location>
</feature>
<feature type="modified residue" description="4-aspartylphosphate" evidence="1">
    <location>
        <position position="62"/>
    </location>
</feature>
<dbReference type="Gene3D" id="3.40.50.2300">
    <property type="match status" value="1"/>
</dbReference>
<keyword evidence="4" id="KW-1185">Reference proteome</keyword>
<evidence type="ECO:0000256" key="1">
    <source>
        <dbReference type="PROSITE-ProRule" id="PRU00169"/>
    </source>
</evidence>
<gene>
    <name evidence="3" type="ORF">GCM10007854_05650</name>
</gene>
<reference evidence="3" key="1">
    <citation type="journal article" date="2014" name="Int. J. Syst. Evol. Microbiol.">
        <title>Complete genome of a new Firmicutes species belonging to the dominant human colonic microbiota ('Ruminococcus bicirculans') reveals two chromosomes and a selective capacity to utilize plant glucans.</title>
        <authorList>
            <consortium name="NISC Comparative Sequencing Program"/>
            <person name="Wegmann U."/>
            <person name="Louis P."/>
            <person name="Goesmann A."/>
            <person name="Henrissat B."/>
            <person name="Duncan S.H."/>
            <person name="Flint H.J."/>
        </authorList>
    </citation>
    <scope>NUCLEOTIDE SEQUENCE</scope>
    <source>
        <strain evidence="3">NBRC 108216</strain>
    </source>
</reference>
<accession>A0ABQ5UZ01</accession>
<dbReference type="SUPFAM" id="SSF52172">
    <property type="entry name" value="CheY-like"/>
    <property type="match status" value="1"/>
</dbReference>
<name>A0ABQ5UZ01_9PROT</name>
<comment type="caution">
    <text evidence="3">The sequence shown here is derived from an EMBL/GenBank/DDBJ whole genome shotgun (WGS) entry which is preliminary data.</text>
</comment>
<organism evidence="3 4">
    <name type="scientific">Algimonas porphyrae</name>
    <dbReference type="NCBI Taxonomy" id="1128113"/>
    <lineage>
        <taxon>Bacteria</taxon>
        <taxon>Pseudomonadati</taxon>
        <taxon>Pseudomonadota</taxon>
        <taxon>Alphaproteobacteria</taxon>
        <taxon>Maricaulales</taxon>
        <taxon>Robiginitomaculaceae</taxon>
        <taxon>Algimonas</taxon>
    </lineage>
</organism>
<protein>
    <recommendedName>
        <fullName evidence="2">Response regulatory domain-containing protein</fullName>
    </recommendedName>
</protein>
<proteinExistence type="predicted"/>
<evidence type="ECO:0000259" key="2">
    <source>
        <dbReference type="PROSITE" id="PS50110"/>
    </source>
</evidence>
<dbReference type="EMBL" id="BSNJ01000001">
    <property type="protein sequence ID" value="GLQ19610.1"/>
    <property type="molecule type" value="Genomic_DNA"/>
</dbReference>